<feature type="region of interest" description="Disordered" evidence="6">
    <location>
        <begin position="379"/>
        <end position="401"/>
    </location>
</feature>
<dbReference type="Proteomes" id="UP000002630">
    <property type="component" value="Unassembled WGS sequence"/>
</dbReference>
<keyword evidence="5 7" id="KW-0472">Membrane</keyword>
<evidence type="ECO:0000256" key="7">
    <source>
        <dbReference type="SAM" id="Phobius"/>
    </source>
</evidence>
<feature type="compositionally biased region" description="Low complexity" evidence="6">
    <location>
        <begin position="78"/>
        <end position="89"/>
    </location>
</feature>
<proteinExistence type="predicted"/>
<evidence type="ECO:0000313" key="9">
    <source>
        <dbReference type="Proteomes" id="UP000002630"/>
    </source>
</evidence>
<dbReference type="Gene3D" id="1.20.1250.20">
    <property type="entry name" value="MFS general substrate transporter like domains"/>
    <property type="match status" value="1"/>
</dbReference>
<keyword evidence="2" id="KW-0813">Transport</keyword>
<evidence type="ECO:0000256" key="5">
    <source>
        <dbReference type="ARBA" id="ARBA00023136"/>
    </source>
</evidence>
<organism evidence="8 9">
    <name type="scientific">Ectocarpus siliculosus</name>
    <name type="common">Brown alga</name>
    <name type="synonym">Conferva siliculosa</name>
    <dbReference type="NCBI Taxonomy" id="2880"/>
    <lineage>
        <taxon>Eukaryota</taxon>
        <taxon>Sar</taxon>
        <taxon>Stramenopiles</taxon>
        <taxon>Ochrophyta</taxon>
        <taxon>PX clade</taxon>
        <taxon>Phaeophyceae</taxon>
        <taxon>Ectocarpales</taxon>
        <taxon>Ectocarpaceae</taxon>
        <taxon>Ectocarpus</taxon>
    </lineage>
</organism>
<dbReference type="InterPro" id="IPR011701">
    <property type="entry name" value="MFS"/>
</dbReference>
<feature type="region of interest" description="Disordered" evidence="6">
    <location>
        <begin position="1"/>
        <end position="119"/>
    </location>
</feature>
<gene>
    <name evidence="8" type="ORF">Esi_0022_0105</name>
</gene>
<feature type="transmembrane region" description="Helical" evidence="7">
    <location>
        <begin position="681"/>
        <end position="699"/>
    </location>
</feature>
<dbReference type="InParanoid" id="D8LIG9"/>
<keyword evidence="3 7" id="KW-0812">Transmembrane</keyword>
<evidence type="ECO:0000256" key="2">
    <source>
        <dbReference type="ARBA" id="ARBA00022448"/>
    </source>
</evidence>
<feature type="transmembrane region" description="Helical" evidence="7">
    <location>
        <begin position="593"/>
        <end position="612"/>
    </location>
</feature>
<name>D8LIG9_ECTSI</name>
<evidence type="ECO:0000313" key="8">
    <source>
        <dbReference type="EMBL" id="CBN80008.1"/>
    </source>
</evidence>
<evidence type="ECO:0000256" key="1">
    <source>
        <dbReference type="ARBA" id="ARBA00004141"/>
    </source>
</evidence>
<evidence type="ECO:0000256" key="4">
    <source>
        <dbReference type="ARBA" id="ARBA00022989"/>
    </source>
</evidence>
<dbReference type="EMBL" id="FN649760">
    <property type="protein sequence ID" value="CBN80008.1"/>
    <property type="molecule type" value="Genomic_DNA"/>
</dbReference>
<evidence type="ECO:0000256" key="6">
    <source>
        <dbReference type="SAM" id="MobiDB-lite"/>
    </source>
</evidence>
<dbReference type="GO" id="GO:0016020">
    <property type="term" value="C:membrane"/>
    <property type="evidence" value="ECO:0007669"/>
    <property type="project" value="UniProtKB-SubCell"/>
</dbReference>
<keyword evidence="4 7" id="KW-1133">Transmembrane helix</keyword>
<sequence>MSGYGRYRSLRAPPPPPHESLRRRIASWAGQEDRPPVDWFPTGHHHHHGVGGVVGGGHGGRADSSDTASMSSRGRCDSGGSTPGESSGSFGEGAGGGGSTTTTTSAPPGGGGGGGGKRSRKRDWFKVLLAARNLATCVYAVSYTTTMPVLPFMANRLIYPRGPDGAGDPGSEGVREAWRGMAYGLVMSGYYLTKMISAPWIGFLSDRMGRRQALVVTLLGGALSFLVTKLWGQYSIHGLIMCRLLMGCFAANGALMHAYIRDTVPPEWQSSAFSQHSASWGCAYLAAPALIAWAGDSADAILTVATMTMIISAAIVEITFVDTRPEGCRTQRMSRVVSDYLLEGASNLAEVAIEGARDLAEVGKKVSGVNLAEYFNGGRERDTPSLSLPPPPPPPAVGGGGLGLRQSSGTAAGGVVDLGGSGGGEGLRHRNVGGGGSGSIGVDAQTNGFGGRGAADGGAGARLDVPVEASAGVCGVGELPAAGGAKGKGAGEGRKILAEGMSASALVGVFKGMMKERLVLVTFVLQAVRPAQDLAPLVALKFSGGASVLAGITSSRSLCRVLVPMTPLIPWLVRLAGGSSSAGAAAKMGGDRAVAAFMCVLMAGLVACVPAVGTLRELHHLMAFKGLCYIVRESTAGAVMARAAGTASVGAFFGWQHCIKGIQGTFSHFLTGWLSGYSISLPYYVVGICDLLYAFTYLYI</sequence>
<dbReference type="GO" id="GO:0022857">
    <property type="term" value="F:transmembrane transporter activity"/>
    <property type="evidence" value="ECO:0007669"/>
    <property type="project" value="InterPro"/>
</dbReference>
<accession>D8LIG9</accession>
<feature type="compositionally biased region" description="Pro residues" evidence="6">
    <location>
        <begin position="387"/>
        <end position="396"/>
    </location>
</feature>
<dbReference type="InterPro" id="IPR036259">
    <property type="entry name" value="MFS_trans_sf"/>
</dbReference>
<dbReference type="PANTHER" id="PTHR23504">
    <property type="entry name" value="MAJOR FACILITATOR SUPERFAMILY DOMAIN-CONTAINING PROTEIN 10"/>
    <property type="match status" value="1"/>
</dbReference>
<dbReference type="AlphaFoldDB" id="D8LIG9"/>
<dbReference type="OrthoDB" id="419616at2759"/>
<dbReference type="SUPFAM" id="SSF103473">
    <property type="entry name" value="MFS general substrate transporter"/>
    <property type="match status" value="1"/>
</dbReference>
<dbReference type="Pfam" id="PF07690">
    <property type="entry name" value="MFS_1"/>
    <property type="match status" value="1"/>
</dbReference>
<evidence type="ECO:0000256" key="3">
    <source>
        <dbReference type="ARBA" id="ARBA00022692"/>
    </source>
</evidence>
<comment type="subcellular location">
    <subcellularLocation>
        <location evidence="1">Membrane</location>
        <topology evidence="1">Multi-pass membrane protein</topology>
    </subcellularLocation>
</comment>
<keyword evidence="9" id="KW-1185">Reference proteome</keyword>
<feature type="transmembrane region" description="Helical" evidence="7">
    <location>
        <begin position="213"/>
        <end position="232"/>
    </location>
</feature>
<feature type="compositionally biased region" description="Gly residues" evidence="6">
    <location>
        <begin position="90"/>
        <end position="99"/>
    </location>
</feature>
<reference evidence="8 9" key="1">
    <citation type="journal article" date="2010" name="Nature">
        <title>The Ectocarpus genome and the independent evolution of multicellularity in brown algae.</title>
        <authorList>
            <person name="Cock J.M."/>
            <person name="Sterck L."/>
            <person name="Rouze P."/>
            <person name="Scornet D."/>
            <person name="Allen A.E."/>
            <person name="Amoutzias G."/>
            <person name="Anthouard V."/>
            <person name="Artiguenave F."/>
            <person name="Aury J.M."/>
            <person name="Badger J.H."/>
            <person name="Beszteri B."/>
            <person name="Billiau K."/>
            <person name="Bonnet E."/>
            <person name="Bothwell J.H."/>
            <person name="Bowler C."/>
            <person name="Boyen C."/>
            <person name="Brownlee C."/>
            <person name="Carrano C.J."/>
            <person name="Charrier B."/>
            <person name="Cho G.Y."/>
            <person name="Coelho S.M."/>
            <person name="Collen J."/>
            <person name="Corre E."/>
            <person name="Da Silva C."/>
            <person name="Delage L."/>
            <person name="Delaroque N."/>
            <person name="Dittami S.M."/>
            <person name="Doulbeau S."/>
            <person name="Elias M."/>
            <person name="Farnham G."/>
            <person name="Gachon C.M."/>
            <person name="Gschloessl B."/>
            <person name="Heesch S."/>
            <person name="Jabbari K."/>
            <person name="Jubin C."/>
            <person name="Kawai H."/>
            <person name="Kimura K."/>
            <person name="Kloareg B."/>
            <person name="Kupper F.C."/>
            <person name="Lang D."/>
            <person name="Le Bail A."/>
            <person name="Leblanc C."/>
            <person name="Lerouge P."/>
            <person name="Lohr M."/>
            <person name="Lopez P.J."/>
            <person name="Martens C."/>
            <person name="Maumus F."/>
            <person name="Michel G."/>
            <person name="Miranda-Saavedra D."/>
            <person name="Morales J."/>
            <person name="Moreau H."/>
            <person name="Motomura T."/>
            <person name="Nagasato C."/>
            <person name="Napoli C.A."/>
            <person name="Nelson D.R."/>
            <person name="Nyvall-Collen P."/>
            <person name="Peters A.F."/>
            <person name="Pommier C."/>
            <person name="Potin P."/>
            <person name="Poulain J."/>
            <person name="Quesneville H."/>
            <person name="Read B."/>
            <person name="Rensing S.A."/>
            <person name="Ritter A."/>
            <person name="Rousvoal S."/>
            <person name="Samanta M."/>
            <person name="Samson G."/>
            <person name="Schroeder D.C."/>
            <person name="Segurens B."/>
            <person name="Strittmatter M."/>
            <person name="Tonon T."/>
            <person name="Tregear J.W."/>
            <person name="Valentin K."/>
            <person name="von Dassow P."/>
            <person name="Yamagishi T."/>
            <person name="Van de Peer Y."/>
            <person name="Wincker P."/>
        </authorList>
    </citation>
    <scope>NUCLEOTIDE SEQUENCE [LARGE SCALE GENOMIC DNA]</scope>
    <source>
        <strain evidence="9">Ec32 / CCAP1310/4</strain>
    </source>
</reference>
<feature type="transmembrane region" description="Helical" evidence="7">
    <location>
        <begin position="181"/>
        <end position="201"/>
    </location>
</feature>
<feature type="transmembrane region" description="Helical" evidence="7">
    <location>
        <begin position="124"/>
        <end position="143"/>
    </location>
</feature>
<dbReference type="PANTHER" id="PTHR23504:SF15">
    <property type="entry name" value="MAJOR FACILITATOR SUPERFAMILY (MFS) PROFILE DOMAIN-CONTAINING PROTEIN"/>
    <property type="match status" value="1"/>
</dbReference>
<feature type="compositionally biased region" description="Gly residues" evidence="6">
    <location>
        <begin position="50"/>
        <end position="59"/>
    </location>
</feature>
<dbReference type="eggNOG" id="ENOG502T1Q9">
    <property type="taxonomic scope" value="Eukaryota"/>
</dbReference>
<protein>
    <submittedName>
        <fullName evidence="8">Major facilitator transporter</fullName>
    </submittedName>
</protein>